<dbReference type="Proteomes" id="UP000188268">
    <property type="component" value="Unassembled WGS sequence"/>
</dbReference>
<dbReference type="Gramene" id="OMO62425">
    <property type="protein sequence ID" value="OMO62425"/>
    <property type="gene ID" value="CCACVL1_22839"/>
</dbReference>
<name>A0A1R3GWC1_COCAP</name>
<organism evidence="1 2">
    <name type="scientific">Corchorus capsularis</name>
    <name type="common">Jute</name>
    <dbReference type="NCBI Taxonomy" id="210143"/>
    <lineage>
        <taxon>Eukaryota</taxon>
        <taxon>Viridiplantae</taxon>
        <taxon>Streptophyta</taxon>
        <taxon>Embryophyta</taxon>
        <taxon>Tracheophyta</taxon>
        <taxon>Spermatophyta</taxon>
        <taxon>Magnoliopsida</taxon>
        <taxon>eudicotyledons</taxon>
        <taxon>Gunneridae</taxon>
        <taxon>Pentapetalae</taxon>
        <taxon>rosids</taxon>
        <taxon>malvids</taxon>
        <taxon>Malvales</taxon>
        <taxon>Malvaceae</taxon>
        <taxon>Grewioideae</taxon>
        <taxon>Apeibeae</taxon>
        <taxon>Corchorus</taxon>
    </lineage>
</organism>
<evidence type="ECO:0000313" key="2">
    <source>
        <dbReference type="Proteomes" id="UP000188268"/>
    </source>
</evidence>
<feature type="non-terminal residue" evidence="1">
    <location>
        <position position="72"/>
    </location>
</feature>
<comment type="caution">
    <text evidence="1">The sequence shown here is derived from an EMBL/GenBank/DDBJ whole genome shotgun (WGS) entry which is preliminary data.</text>
</comment>
<sequence>MDTLERFCRGNQFKLPSLKTLRIERCFSFTTFVSDSIIENATHRSFSRNAYDEDDWDIWTSTEDLSPLFGGK</sequence>
<evidence type="ECO:0000313" key="1">
    <source>
        <dbReference type="EMBL" id="OMO62425.1"/>
    </source>
</evidence>
<keyword evidence="2" id="KW-1185">Reference proteome</keyword>
<protein>
    <submittedName>
        <fullName evidence="1">Uncharacterized protein</fullName>
    </submittedName>
</protein>
<reference evidence="1 2" key="1">
    <citation type="submission" date="2013-09" db="EMBL/GenBank/DDBJ databases">
        <title>Corchorus capsularis genome sequencing.</title>
        <authorList>
            <person name="Alam M."/>
            <person name="Haque M.S."/>
            <person name="Islam M.S."/>
            <person name="Emdad E.M."/>
            <person name="Islam M.M."/>
            <person name="Ahmed B."/>
            <person name="Halim A."/>
            <person name="Hossen Q.M.M."/>
            <person name="Hossain M.Z."/>
            <person name="Ahmed R."/>
            <person name="Khan M.M."/>
            <person name="Islam R."/>
            <person name="Rashid M.M."/>
            <person name="Khan S.A."/>
            <person name="Rahman M.S."/>
            <person name="Alam M."/>
        </authorList>
    </citation>
    <scope>NUCLEOTIDE SEQUENCE [LARGE SCALE GENOMIC DNA]</scope>
    <source>
        <strain evidence="2">cv. CVL-1</strain>
        <tissue evidence="1">Whole seedling</tissue>
    </source>
</reference>
<dbReference type="AlphaFoldDB" id="A0A1R3GWC1"/>
<accession>A0A1R3GWC1</accession>
<gene>
    <name evidence="1" type="ORF">CCACVL1_22839</name>
</gene>
<dbReference type="EMBL" id="AWWV01013246">
    <property type="protein sequence ID" value="OMO62425.1"/>
    <property type="molecule type" value="Genomic_DNA"/>
</dbReference>
<proteinExistence type="predicted"/>